<keyword evidence="1" id="KW-1133">Transmembrane helix</keyword>
<keyword evidence="3" id="KW-1185">Reference proteome</keyword>
<organism evidence="2 3">
    <name type="scientific">Ferroglobus placidus (strain DSM 10642 / AEDII12DO)</name>
    <dbReference type="NCBI Taxonomy" id="589924"/>
    <lineage>
        <taxon>Archaea</taxon>
        <taxon>Methanobacteriati</taxon>
        <taxon>Methanobacteriota</taxon>
        <taxon>Archaeoglobi</taxon>
        <taxon>Archaeoglobales</taxon>
        <taxon>Archaeoglobaceae</taxon>
        <taxon>Ferroglobus</taxon>
    </lineage>
</organism>
<keyword evidence="1" id="KW-0472">Membrane</keyword>
<dbReference type="AlphaFoldDB" id="D3S3K1"/>
<gene>
    <name evidence="2" type="ordered locus">Ferp_0663</name>
</gene>
<reference evidence="2 3" key="2">
    <citation type="journal article" date="2011" name="Stand. Genomic Sci.">
        <title>Complete genome sequence of Ferroglobus placidus AEDII12DO.</title>
        <authorList>
            <person name="Anderson I."/>
            <person name="Risso C."/>
            <person name="Holmes D."/>
            <person name="Lucas S."/>
            <person name="Copeland A."/>
            <person name="Lapidus A."/>
            <person name="Cheng J.F."/>
            <person name="Bruce D."/>
            <person name="Goodwin L."/>
            <person name="Pitluck S."/>
            <person name="Saunders E."/>
            <person name="Brettin T."/>
            <person name="Detter J.C."/>
            <person name="Han C."/>
            <person name="Tapia R."/>
            <person name="Larimer F."/>
            <person name="Land M."/>
            <person name="Hauser L."/>
            <person name="Woyke T."/>
            <person name="Lovley D."/>
            <person name="Kyrpides N."/>
            <person name="Ivanova N."/>
        </authorList>
    </citation>
    <scope>NUCLEOTIDE SEQUENCE [LARGE SCALE GENOMIC DNA]</scope>
    <source>
        <strain evidence="3">DSM 10642 / AEDII12DO</strain>
    </source>
</reference>
<feature type="transmembrane region" description="Helical" evidence="1">
    <location>
        <begin position="29"/>
        <end position="47"/>
    </location>
</feature>
<dbReference type="Proteomes" id="UP000002613">
    <property type="component" value="Chromosome"/>
</dbReference>
<accession>D3S3K1</accession>
<evidence type="ECO:0000313" key="3">
    <source>
        <dbReference type="Proteomes" id="UP000002613"/>
    </source>
</evidence>
<dbReference type="PaxDb" id="589924-Ferp_0663"/>
<dbReference type="EMBL" id="CP001899">
    <property type="protein sequence ID" value="ADC64834.1"/>
    <property type="molecule type" value="Genomic_DNA"/>
</dbReference>
<keyword evidence="1" id="KW-0812">Transmembrane</keyword>
<evidence type="ECO:0000313" key="2">
    <source>
        <dbReference type="EMBL" id="ADC64834.1"/>
    </source>
</evidence>
<sequence>MPEPIVRIAIERVKNKELPKKRIELTKSAIFLLIDAIILYVLLKILIEVAKWFL</sequence>
<dbReference type="RefSeq" id="WP_012965180.1">
    <property type="nucleotide sequence ID" value="NC_013849.1"/>
</dbReference>
<proteinExistence type="predicted"/>
<dbReference type="STRING" id="589924.Ferp_0663"/>
<dbReference type="HOGENOM" id="CLU_3038894_0_0_2"/>
<name>D3S3K1_FERPA</name>
<reference evidence="3" key="1">
    <citation type="submission" date="2010-02" db="EMBL/GenBank/DDBJ databases">
        <title>Complete sequence of Ferroglobus placidus DSM 10642.</title>
        <authorList>
            <consortium name="US DOE Joint Genome Institute"/>
            <person name="Lucas S."/>
            <person name="Copeland A."/>
            <person name="Lapidus A."/>
            <person name="Cheng J.-F."/>
            <person name="Bruce D."/>
            <person name="Goodwin L."/>
            <person name="Pitluck S."/>
            <person name="Saunders E."/>
            <person name="Brettin T."/>
            <person name="Detter J.C."/>
            <person name="Han C."/>
            <person name="Tapia R."/>
            <person name="Larimer F."/>
            <person name="Land M."/>
            <person name="Hauser L."/>
            <person name="Kyrpides N."/>
            <person name="Ivanova N."/>
            <person name="Holmes D."/>
            <person name="Lovley D."/>
            <person name="Kyrpides N."/>
            <person name="Anderson I.J."/>
            <person name="Woyke T."/>
        </authorList>
    </citation>
    <scope>NUCLEOTIDE SEQUENCE [LARGE SCALE GENOMIC DNA]</scope>
    <source>
        <strain evidence="3">DSM 10642 / AEDII12DO</strain>
    </source>
</reference>
<protein>
    <submittedName>
        <fullName evidence="2">Uncharacterized protein</fullName>
    </submittedName>
</protein>
<evidence type="ECO:0000256" key="1">
    <source>
        <dbReference type="SAM" id="Phobius"/>
    </source>
</evidence>
<dbReference type="KEGG" id="fpl:Ferp_0663"/>
<dbReference type="GeneID" id="54763201"/>